<keyword evidence="2" id="KW-0472">Membrane</keyword>
<feature type="region of interest" description="Disordered" evidence="1">
    <location>
        <begin position="505"/>
        <end position="537"/>
    </location>
</feature>
<feature type="transmembrane region" description="Helical" evidence="2">
    <location>
        <begin position="98"/>
        <end position="119"/>
    </location>
</feature>
<feature type="compositionally biased region" description="Basic and acidic residues" evidence="1">
    <location>
        <begin position="598"/>
        <end position="609"/>
    </location>
</feature>
<keyword evidence="2" id="KW-0812">Transmembrane</keyword>
<feature type="compositionally biased region" description="Polar residues" evidence="1">
    <location>
        <begin position="578"/>
        <end position="587"/>
    </location>
</feature>
<evidence type="ECO:0000313" key="3">
    <source>
        <dbReference type="EMBL" id="MDS0283906.1"/>
    </source>
</evidence>
<dbReference type="Proteomes" id="UP001268864">
    <property type="component" value="Unassembled WGS sequence"/>
</dbReference>
<evidence type="ECO:0000313" key="4">
    <source>
        <dbReference type="Proteomes" id="UP001268864"/>
    </source>
</evidence>
<feature type="transmembrane region" description="Helical" evidence="2">
    <location>
        <begin position="250"/>
        <end position="276"/>
    </location>
</feature>
<evidence type="ECO:0000256" key="1">
    <source>
        <dbReference type="SAM" id="MobiDB-lite"/>
    </source>
</evidence>
<keyword evidence="2" id="KW-1133">Transmembrane helix</keyword>
<comment type="caution">
    <text evidence="3">The sequence shown here is derived from an EMBL/GenBank/DDBJ whole genome shotgun (WGS) entry which is preliminary data.</text>
</comment>
<keyword evidence="4" id="KW-1185">Reference proteome</keyword>
<feature type="transmembrane region" description="Helical" evidence="2">
    <location>
        <begin position="68"/>
        <end position="86"/>
    </location>
</feature>
<feature type="transmembrane region" description="Helical" evidence="2">
    <location>
        <begin position="153"/>
        <end position="176"/>
    </location>
</feature>
<feature type="region of interest" description="Disordered" evidence="1">
    <location>
        <begin position="376"/>
        <end position="414"/>
    </location>
</feature>
<name>A0ABU2FT08_9EURY</name>
<protein>
    <recommendedName>
        <fullName evidence="5">Conjugal transfer protein TrbL</fullName>
    </recommendedName>
</protein>
<evidence type="ECO:0000256" key="2">
    <source>
        <dbReference type="SAM" id="Phobius"/>
    </source>
</evidence>
<feature type="compositionally biased region" description="Polar residues" evidence="1">
    <location>
        <begin position="383"/>
        <end position="407"/>
    </location>
</feature>
<feature type="region of interest" description="Disordered" evidence="1">
    <location>
        <begin position="573"/>
        <end position="623"/>
    </location>
</feature>
<dbReference type="RefSeq" id="WP_310901668.1">
    <property type="nucleotide sequence ID" value="NZ_JAMQOS010000006.1"/>
</dbReference>
<gene>
    <name evidence="3" type="ORF">NDI86_17460</name>
</gene>
<dbReference type="EMBL" id="JAMQOS010000006">
    <property type="protein sequence ID" value="MDS0283906.1"/>
    <property type="molecule type" value="Genomic_DNA"/>
</dbReference>
<sequence length="623" mass="63594">MGELEDAFRNVMTGIVEFFLDEVEEIFEDAATEFSSAITERMIRQLIVAPNPYESATAGNVFNGVFDISLILLPIFFAVALVAWPFGENREFSIVEMIIRLVMAIFFIGISQPAWGFAIDVTNAVTIGMLDYDPTVGGAFGSYESAGDLASTLSMVISLFTAFLTMLAVIFTIFFLLLRWFIVYLVFIGTPFFVALWFVGRGPLEAVGNVGATYLKMGVYALLSGPIISLVILTMALIENGGFVESADGIAGTAATLAAEIALIMIFPIILVVVVWKQISWAGKPLGVGEVATTATLAAAAAVGTVATAGVGGVVAGGGAAAGGAGAAGAGGAGGAGGAAGASGAGASGASAASTGASSLGSGGSGLASRMGSVAQRGRKFATGQSQTLSKVDDSVSSGVNKVSETASGVADKANPVSRYNRSVDAVKKEAEETRETSEFISDAVNSGELNLEKASDRGILPEEPAEGASASVYTDSDSGATMATYQDAIGGTQTVNLSEVQQAAGERMQDAADKVDDKQKWQSRGGKAAGYGKTAAVQTKSGAKMAGFTIPKNVTKVGSSALVGAAGGNPYLAYSGTKRSSSNMMISPNGKGSSGDRPQEETRLDEFGKASAGRAADSGNIE</sequence>
<proteinExistence type="predicted"/>
<feature type="transmembrane region" description="Helical" evidence="2">
    <location>
        <begin position="219"/>
        <end position="238"/>
    </location>
</feature>
<feature type="transmembrane region" description="Helical" evidence="2">
    <location>
        <begin position="181"/>
        <end position="199"/>
    </location>
</feature>
<feature type="compositionally biased region" description="Basic and acidic residues" evidence="1">
    <location>
        <begin position="508"/>
        <end position="521"/>
    </location>
</feature>
<organism evidence="3 4">
    <name type="scientific">Haloarcula onubensis</name>
    <dbReference type="NCBI Taxonomy" id="2950539"/>
    <lineage>
        <taxon>Archaea</taxon>
        <taxon>Methanobacteriati</taxon>
        <taxon>Methanobacteriota</taxon>
        <taxon>Stenosarchaea group</taxon>
        <taxon>Halobacteria</taxon>
        <taxon>Halobacteriales</taxon>
        <taxon>Haloarculaceae</taxon>
        <taxon>Haloarcula</taxon>
    </lineage>
</organism>
<evidence type="ECO:0008006" key="5">
    <source>
        <dbReference type="Google" id="ProtNLM"/>
    </source>
</evidence>
<accession>A0ABU2FT08</accession>
<reference evidence="3 4" key="1">
    <citation type="submission" date="2022-06" db="EMBL/GenBank/DDBJ databases">
        <title>Halomicroarcula sp. a new haloarchaeum isolate from saline soil.</title>
        <authorList>
            <person name="Strakova D."/>
            <person name="Galisteo C."/>
            <person name="Sanchez-Porro C."/>
            <person name="Ventosa A."/>
        </authorList>
    </citation>
    <scope>NUCLEOTIDE SEQUENCE [LARGE SCALE GENOMIC DNA]</scope>
    <source>
        <strain evidence="3 4">S3CR25-11</strain>
    </source>
</reference>